<dbReference type="Proteomes" id="UP000030703">
    <property type="component" value="Unassembled WGS sequence"/>
</dbReference>
<proteinExistence type="predicted"/>
<accession>W9Z1X9</accession>
<dbReference type="HOGENOM" id="CLU_2849797_0_0_1"/>
<reference evidence="1" key="2">
    <citation type="submission" date="2014-02" db="EMBL/GenBank/DDBJ databases">
        <title>Annotation of the Genome Sequence of Fusarium oxysporum f. sp. melonis 26406.</title>
        <authorList>
            <consortium name="The Broad Institute Genomics Platform"/>
            <person name="Ma L.-J."/>
            <person name="Corby-Kistler H."/>
            <person name="Broz K."/>
            <person name="Gale L.R."/>
            <person name="Jonkers W."/>
            <person name="O'Donnell K."/>
            <person name="Ploetz R."/>
            <person name="Steinberg C."/>
            <person name="Schwartz D.C."/>
            <person name="VanEtten H."/>
            <person name="Zhou S."/>
            <person name="Young S.K."/>
            <person name="Zeng Q."/>
            <person name="Gargeya S."/>
            <person name="Fitzgerald M."/>
            <person name="Abouelleil A."/>
            <person name="Alvarado L."/>
            <person name="Chapman S.B."/>
            <person name="Gainer-Dewar J."/>
            <person name="Goldberg J."/>
            <person name="Griggs A."/>
            <person name="Gujja S."/>
            <person name="Hansen M."/>
            <person name="Howarth C."/>
            <person name="Imamovic A."/>
            <person name="Ireland A."/>
            <person name="Larimer J."/>
            <person name="McCowan C."/>
            <person name="Murphy C."/>
            <person name="Pearson M."/>
            <person name="Poon T.W."/>
            <person name="Priest M."/>
            <person name="Roberts A."/>
            <person name="Saif S."/>
            <person name="Shea T."/>
            <person name="Sykes S."/>
            <person name="Wortman J."/>
            <person name="Nusbaum C."/>
            <person name="Birren B."/>
        </authorList>
    </citation>
    <scope>NUCLEOTIDE SEQUENCE</scope>
    <source>
        <strain evidence="1">26406</strain>
    </source>
</reference>
<dbReference type="VEuPathDB" id="FungiDB:FOMG_17575"/>
<organism evidence="1">
    <name type="scientific">Fusarium oxysporum f. sp. melonis 26406</name>
    <dbReference type="NCBI Taxonomy" id="1089452"/>
    <lineage>
        <taxon>Eukaryota</taxon>
        <taxon>Fungi</taxon>
        <taxon>Dikarya</taxon>
        <taxon>Ascomycota</taxon>
        <taxon>Pezizomycotina</taxon>
        <taxon>Sordariomycetes</taxon>
        <taxon>Hypocreomycetidae</taxon>
        <taxon>Hypocreales</taxon>
        <taxon>Nectriaceae</taxon>
        <taxon>Fusarium</taxon>
        <taxon>Fusarium oxysporum species complex</taxon>
    </lineage>
</organism>
<dbReference type="AlphaFoldDB" id="W9Z1X9"/>
<sequence length="65" mass="7131">MAPPNSKSSPLVSVTLQSVVLAATSNLLAQVLIAYRLDKPISVDWMPVSQFIVWSAMSTPPNYLW</sequence>
<reference evidence="1" key="1">
    <citation type="submission" date="2012-04" db="EMBL/GenBank/DDBJ databases">
        <title>The Genome Sequence of Fusarium oxysporum melonis.</title>
        <authorList>
            <consortium name="The Broad Institute Genome Sequencing Platform"/>
            <person name="Ma L.-J."/>
            <person name="Gale L.R."/>
            <person name="Schwartz D.C."/>
            <person name="Zhou S."/>
            <person name="Corby-Kistler H."/>
            <person name="Young S.K."/>
            <person name="Zeng Q."/>
            <person name="Gargeya S."/>
            <person name="Fitzgerald M."/>
            <person name="Haas B."/>
            <person name="Abouelleil A."/>
            <person name="Alvarado L."/>
            <person name="Arachchi H.M."/>
            <person name="Berlin A."/>
            <person name="Brown A."/>
            <person name="Chapman S.B."/>
            <person name="Chen Z."/>
            <person name="Dunbar C."/>
            <person name="Freedman E."/>
            <person name="Gearin G."/>
            <person name="Goldberg J."/>
            <person name="Griggs A."/>
            <person name="Gujja S."/>
            <person name="Heiman D."/>
            <person name="Howarth C."/>
            <person name="Larson L."/>
            <person name="Lui A."/>
            <person name="MacDonald P.J.P."/>
            <person name="Montmayeur A."/>
            <person name="Murphy C."/>
            <person name="Neiman D."/>
            <person name="Pearson M."/>
            <person name="Priest M."/>
            <person name="Roberts A."/>
            <person name="Saif S."/>
            <person name="Shea T."/>
            <person name="Shenoy N."/>
            <person name="Sisk P."/>
            <person name="Stolte C."/>
            <person name="Sykes S."/>
            <person name="Wortman J."/>
            <person name="Nusbaum C."/>
            <person name="Birren B."/>
        </authorList>
    </citation>
    <scope>NUCLEOTIDE SEQUENCE</scope>
    <source>
        <strain evidence="1">26406</strain>
    </source>
</reference>
<gene>
    <name evidence="1" type="ORF">FOMG_17575</name>
</gene>
<protein>
    <submittedName>
        <fullName evidence="1">Uncharacterized protein</fullName>
    </submittedName>
</protein>
<name>W9Z1X9_FUSOX</name>
<evidence type="ECO:0000313" key="1">
    <source>
        <dbReference type="EMBL" id="EXK25804.1"/>
    </source>
</evidence>
<dbReference type="EMBL" id="KI980356">
    <property type="protein sequence ID" value="EXK25804.1"/>
    <property type="molecule type" value="Genomic_DNA"/>
</dbReference>